<gene>
    <name evidence="1" type="ORF">KHLLAP_LOCUS960</name>
</gene>
<dbReference type="AlphaFoldDB" id="A0AAI8YD98"/>
<keyword evidence="2" id="KW-1185">Reference proteome</keyword>
<reference evidence="1" key="1">
    <citation type="submission" date="2023-10" db="EMBL/GenBank/DDBJ databases">
        <authorList>
            <person name="Hackl T."/>
        </authorList>
    </citation>
    <scope>NUCLEOTIDE SEQUENCE</scope>
</reference>
<name>A0AAI8YD98_9PEZI</name>
<accession>A0AAI8YD98</accession>
<dbReference type="Proteomes" id="UP001295740">
    <property type="component" value="Unassembled WGS sequence"/>
</dbReference>
<comment type="caution">
    <text evidence="1">The sequence shown here is derived from an EMBL/GenBank/DDBJ whole genome shotgun (WGS) entry which is preliminary data.</text>
</comment>
<evidence type="ECO:0000313" key="2">
    <source>
        <dbReference type="Proteomes" id="UP001295740"/>
    </source>
</evidence>
<dbReference type="EMBL" id="CAUWAG010000003">
    <property type="protein sequence ID" value="CAJ2500492.1"/>
    <property type="molecule type" value="Genomic_DNA"/>
</dbReference>
<sequence>MSSLNFLRFPRELRDMIYVDYVTVAGGLIYHSRSRTLKPAAAAERPFELQRTCKQVAEEMKGLVLMHNTITFSTIDCLREDAYRFHMLLDDFVFL</sequence>
<proteinExistence type="predicted"/>
<organism evidence="1 2">
    <name type="scientific">Anthostomella pinea</name>
    <dbReference type="NCBI Taxonomy" id="933095"/>
    <lineage>
        <taxon>Eukaryota</taxon>
        <taxon>Fungi</taxon>
        <taxon>Dikarya</taxon>
        <taxon>Ascomycota</taxon>
        <taxon>Pezizomycotina</taxon>
        <taxon>Sordariomycetes</taxon>
        <taxon>Xylariomycetidae</taxon>
        <taxon>Xylariales</taxon>
        <taxon>Xylariaceae</taxon>
        <taxon>Anthostomella</taxon>
    </lineage>
</organism>
<evidence type="ECO:0000313" key="1">
    <source>
        <dbReference type="EMBL" id="CAJ2500492.1"/>
    </source>
</evidence>
<protein>
    <submittedName>
        <fullName evidence="1">Uu.00g033450.m01.CDS01</fullName>
    </submittedName>
</protein>